<comment type="function">
    <text evidence="1">Alpha-L-fucosidase is responsible for hydrolyzing the alpha-1,6-linked fucose joined to the reducing-end N-acetylglucosamine of the carbohydrate moieties of glycoproteins.</text>
</comment>
<dbReference type="EMBL" id="KV426299">
    <property type="protein sequence ID" value="KZV82897.1"/>
    <property type="molecule type" value="Genomic_DNA"/>
</dbReference>
<keyword evidence="4" id="KW-0732">Signal</keyword>
<evidence type="ECO:0000256" key="5">
    <source>
        <dbReference type="ARBA" id="ARBA00022801"/>
    </source>
</evidence>
<keyword evidence="5 8" id="KW-0378">Hydrolase</keyword>
<name>A0A165CQD3_EXIGL</name>
<reference evidence="8 9" key="1">
    <citation type="journal article" date="2016" name="Mol. Biol. Evol.">
        <title>Comparative Genomics of Early-Diverging Mushroom-Forming Fungi Provides Insights into the Origins of Lignocellulose Decay Capabilities.</title>
        <authorList>
            <person name="Nagy L.G."/>
            <person name="Riley R."/>
            <person name="Tritt A."/>
            <person name="Adam C."/>
            <person name="Daum C."/>
            <person name="Floudas D."/>
            <person name="Sun H."/>
            <person name="Yadav J.S."/>
            <person name="Pangilinan J."/>
            <person name="Larsson K.H."/>
            <person name="Matsuura K."/>
            <person name="Barry K."/>
            <person name="Labutti K."/>
            <person name="Kuo R."/>
            <person name="Ohm R.A."/>
            <person name="Bhattacharya S.S."/>
            <person name="Shirouzu T."/>
            <person name="Yoshinaga Y."/>
            <person name="Martin F.M."/>
            <person name="Grigoriev I.V."/>
            <person name="Hibbett D.S."/>
        </authorList>
    </citation>
    <scope>NUCLEOTIDE SEQUENCE [LARGE SCALE GENOMIC DNA]</scope>
    <source>
        <strain evidence="8 9">HHB12029</strain>
    </source>
</reference>
<proteinExistence type="inferred from homology"/>
<dbReference type="GO" id="GO:0004560">
    <property type="term" value="F:alpha-L-fucosidase activity"/>
    <property type="evidence" value="ECO:0007669"/>
    <property type="project" value="UniProtKB-EC"/>
</dbReference>
<dbReference type="GO" id="GO:0006004">
    <property type="term" value="P:fucose metabolic process"/>
    <property type="evidence" value="ECO:0007669"/>
    <property type="project" value="InterPro"/>
</dbReference>
<dbReference type="PANTHER" id="PTHR10030:SF37">
    <property type="entry name" value="ALPHA-L-FUCOSIDASE-RELATED"/>
    <property type="match status" value="1"/>
</dbReference>
<sequence>MWLDMSQRVFALVASYLLPKGGSELGVYSAVPLNISSLFNNQAASFNGSGASFDRQGGSLPAHLLPTRSYNYDGIHYHLPEQWGYEHDNVIALGQVVDMPTPASVNALHVLYAGDWIDGETGDRFKLHFEDGSEEEVEMSSKNWWTLHWLNVGAIRIPYHFDNDKMNFNVTQMYSWSTPVRSDARLTSITLPSTRDSWNRVHIFAMSVTPSLLSPTPDADKPLLIVRRVRFTTKRPSNGPAHAFIVEVALANLLPEGDDGWLLGKHTVSIDSSIVETVTPGVLYRLLPSDEVRVEVVVKPKKNVQPGATGTVAIQLHDKDSNIVSHSKGWAGKVPEAKWEATEKSLSQHEAPNWWNDAKFGIFIHWGVYSVPAWAPPGVYAEWYFWHMHSGNPPDERNSFWKHHRDTYGKDTVYDDFIPQFTASKFNASAWVELFENAGAKYFVLTTKHHDGIALFDTGKSSHRSLYHLGPRRDLVKELLHAAKHERPNLHRGTYFTMPEWYNPDAGPYGFGSWPGHLARNPFYPDKLEPYTGRLPVDDYLKDVQLAQMRMLAKKYESEIMWCDIGGPNLTLAFASEWYNQAQRQGREVTMNNRCGAVPDFDTPEYARFASVQTHHWETSEGIDPFSYGLNKDTKPDAYRSAETIIHSLVDIASKNGNYLLNIGPTGEGEIIAPMVERLLEVGRWLKHSGQCVYNTSYWSRGAEAGSVRFLTTPTTFCAVLLQKPTDGLVTIERVLPIRSGDEVQLLGVPPRDGGLKWWVDEGKTYIKVRKADVEAVKHAWAFRVSYVDSL</sequence>
<dbReference type="PANTHER" id="PTHR10030">
    <property type="entry name" value="ALPHA-L-FUCOSIDASE"/>
    <property type="match status" value="1"/>
</dbReference>
<dbReference type="AlphaFoldDB" id="A0A165CQD3"/>
<comment type="similarity">
    <text evidence="2">Belongs to the glycosyl hydrolase 29 family.</text>
</comment>
<dbReference type="InterPro" id="IPR017853">
    <property type="entry name" value="GH"/>
</dbReference>
<gene>
    <name evidence="8" type="ORF">EXIGLDRAFT_729150</name>
</gene>
<dbReference type="PRINTS" id="PR00741">
    <property type="entry name" value="GLHYDRLASE29"/>
</dbReference>
<organism evidence="8 9">
    <name type="scientific">Exidia glandulosa HHB12029</name>
    <dbReference type="NCBI Taxonomy" id="1314781"/>
    <lineage>
        <taxon>Eukaryota</taxon>
        <taxon>Fungi</taxon>
        <taxon>Dikarya</taxon>
        <taxon>Basidiomycota</taxon>
        <taxon>Agaricomycotina</taxon>
        <taxon>Agaricomycetes</taxon>
        <taxon>Auriculariales</taxon>
        <taxon>Exidiaceae</taxon>
        <taxon>Exidia</taxon>
    </lineage>
</organism>
<protein>
    <recommendedName>
        <fullName evidence="3">alpha-L-fucosidase</fullName>
        <ecNumber evidence="3">3.2.1.51</ecNumber>
    </recommendedName>
</protein>
<dbReference type="Gene3D" id="3.20.20.80">
    <property type="entry name" value="Glycosidases"/>
    <property type="match status" value="1"/>
</dbReference>
<evidence type="ECO:0000256" key="3">
    <source>
        <dbReference type="ARBA" id="ARBA00012662"/>
    </source>
</evidence>
<evidence type="ECO:0000313" key="9">
    <source>
        <dbReference type="Proteomes" id="UP000077266"/>
    </source>
</evidence>
<evidence type="ECO:0000256" key="4">
    <source>
        <dbReference type="ARBA" id="ARBA00022729"/>
    </source>
</evidence>
<dbReference type="SUPFAM" id="SSF51445">
    <property type="entry name" value="(Trans)glycosidases"/>
    <property type="match status" value="1"/>
</dbReference>
<evidence type="ECO:0000259" key="7">
    <source>
        <dbReference type="Pfam" id="PF01120"/>
    </source>
</evidence>
<accession>A0A165CQD3</accession>
<evidence type="ECO:0000256" key="2">
    <source>
        <dbReference type="ARBA" id="ARBA00007951"/>
    </source>
</evidence>
<dbReference type="Pfam" id="PF01120">
    <property type="entry name" value="Alpha_L_fucos"/>
    <property type="match status" value="1"/>
</dbReference>
<dbReference type="OrthoDB" id="6039950at2759"/>
<dbReference type="STRING" id="1314781.A0A165CQD3"/>
<dbReference type="InterPro" id="IPR016286">
    <property type="entry name" value="FUC_metazoa-typ"/>
</dbReference>
<keyword evidence="9" id="KW-1185">Reference proteome</keyword>
<dbReference type="GO" id="GO:0016139">
    <property type="term" value="P:glycoside catabolic process"/>
    <property type="evidence" value="ECO:0007669"/>
    <property type="project" value="TreeGrafter"/>
</dbReference>
<evidence type="ECO:0000256" key="6">
    <source>
        <dbReference type="ARBA" id="ARBA00023295"/>
    </source>
</evidence>
<evidence type="ECO:0000313" key="8">
    <source>
        <dbReference type="EMBL" id="KZV82897.1"/>
    </source>
</evidence>
<dbReference type="SMART" id="SM00812">
    <property type="entry name" value="Alpha_L_fucos"/>
    <property type="match status" value="1"/>
</dbReference>
<evidence type="ECO:0000256" key="1">
    <source>
        <dbReference type="ARBA" id="ARBA00004071"/>
    </source>
</evidence>
<feature type="domain" description="Glycoside hydrolase family 29 N-terminal" evidence="7">
    <location>
        <begin position="336"/>
        <end position="690"/>
    </location>
</feature>
<dbReference type="Proteomes" id="UP000077266">
    <property type="component" value="Unassembled WGS sequence"/>
</dbReference>
<dbReference type="InterPro" id="IPR000933">
    <property type="entry name" value="Glyco_hydro_29"/>
</dbReference>
<keyword evidence="6" id="KW-0326">Glycosidase</keyword>
<dbReference type="EC" id="3.2.1.51" evidence="3"/>
<dbReference type="InterPro" id="IPR057739">
    <property type="entry name" value="Glyco_hydro_29_N"/>
</dbReference>
<dbReference type="InParanoid" id="A0A165CQD3"/>